<dbReference type="GO" id="GO:0046872">
    <property type="term" value="F:metal ion binding"/>
    <property type="evidence" value="ECO:0007669"/>
    <property type="project" value="UniProtKB-KW"/>
</dbReference>
<evidence type="ECO:0000313" key="4">
    <source>
        <dbReference type="EMBL" id="KAJ8017928.1"/>
    </source>
</evidence>
<dbReference type="GO" id="GO:0008783">
    <property type="term" value="F:agmatinase activity"/>
    <property type="evidence" value="ECO:0007669"/>
    <property type="project" value="TreeGrafter"/>
</dbReference>
<sequence length="236" mass="26404">MGSIFHQVILHLRTVGSSRFTYLSHKTLCTTSFQGTNGDHARNLNKPVSGLMMPRSGGIATMMRLPYQESTKGLDACFVGVPFDSGCSNRSGTRLGPRQIRTESCLLREYNSVGAAPFDSLQVADIGDVNITIYNIKRACDAIRNKFQEIIKEGCIPLTLGGDHTISYPILQAIKVLIQLRFHTFLLTKVTFVPRNMCQCCHGMEQRHNFATVLCYGMYSIGLCIRSWPHTYPFDE</sequence>
<evidence type="ECO:0000313" key="5">
    <source>
        <dbReference type="Proteomes" id="UP001152320"/>
    </source>
</evidence>
<proteinExistence type="inferred from homology"/>
<comment type="caution">
    <text evidence="4">The sequence shown here is derived from an EMBL/GenBank/DDBJ whole genome shotgun (WGS) entry which is preliminary data.</text>
</comment>
<dbReference type="OrthoDB" id="9992747at2759"/>
<dbReference type="Gene3D" id="3.40.800.10">
    <property type="entry name" value="Ureohydrolase domain"/>
    <property type="match status" value="1"/>
</dbReference>
<dbReference type="PROSITE" id="PS51409">
    <property type="entry name" value="ARGINASE_2"/>
    <property type="match status" value="1"/>
</dbReference>
<dbReference type="SUPFAM" id="SSF52768">
    <property type="entry name" value="Arginase/deacetylase"/>
    <property type="match status" value="1"/>
</dbReference>
<evidence type="ECO:0000256" key="2">
    <source>
        <dbReference type="ARBA" id="ARBA00022801"/>
    </source>
</evidence>
<organism evidence="4 5">
    <name type="scientific">Holothuria leucospilota</name>
    <name type="common">Black long sea cucumber</name>
    <name type="synonym">Mertensiothuria leucospilota</name>
    <dbReference type="NCBI Taxonomy" id="206669"/>
    <lineage>
        <taxon>Eukaryota</taxon>
        <taxon>Metazoa</taxon>
        <taxon>Echinodermata</taxon>
        <taxon>Eleutherozoa</taxon>
        <taxon>Echinozoa</taxon>
        <taxon>Holothuroidea</taxon>
        <taxon>Aspidochirotacea</taxon>
        <taxon>Aspidochirotida</taxon>
        <taxon>Holothuriidae</taxon>
        <taxon>Holothuria</taxon>
    </lineage>
</organism>
<keyword evidence="1" id="KW-0479">Metal-binding</keyword>
<dbReference type="InterPro" id="IPR023696">
    <property type="entry name" value="Ureohydrolase_dom_sf"/>
</dbReference>
<dbReference type="Pfam" id="PF00491">
    <property type="entry name" value="Arginase"/>
    <property type="match status" value="1"/>
</dbReference>
<accession>A0A9Q1BA83</accession>
<keyword evidence="5" id="KW-1185">Reference proteome</keyword>
<dbReference type="PANTHER" id="PTHR11358:SF26">
    <property type="entry name" value="GUANIDINO ACID HYDROLASE, MITOCHONDRIAL"/>
    <property type="match status" value="1"/>
</dbReference>
<dbReference type="GO" id="GO:0033389">
    <property type="term" value="P:putrescine biosynthetic process from arginine, via agmatine"/>
    <property type="evidence" value="ECO:0007669"/>
    <property type="project" value="TreeGrafter"/>
</dbReference>
<gene>
    <name evidence="4" type="ORF">HOLleu_44360</name>
</gene>
<dbReference type="InterPro" id="IPR006035">
    <property type="entry name" value="Ureohydrolase"/>
</dbReference>
<evidence type="ECO:0000256" key="1">
    <source>
        <dbReference type="ARBA" id="ARBA00022723"/>
    </source>
</evidence>
<dbReference type="Proteomes" id="UP001152320">
    <property type="component" value="Unassembled WGS sequence"/>
</dbReference>
<name>A0A9Q1BA83_HOLLE</name>
<dbReference type="EMBL" id="JAIZAY010000821">
    <property type="protein sequence ID" value="KAJ8017928.1"/>
    <property type="molecule type" value="Genomic_DNA"/>
</dbReference>
<protein>
    <submittedName>
        <fullName evidence="4">Agmatinase, mitochondrial</fullName>
    </submittedName>
</protein>
<evidence type="ECO:0000256" key="3">
    <source>
        <dbReference type="PROSITE-ProRule" id="PRU00742"/>
    </source>
</evidence>
<comment type="similarity">
    <text evidence="3">Belongs to the arginase family.</text>
</comment>
<dbReference type="PANTHER" id="PTHR11358">
    <property type="entry name" value="ARGINASE/AGMATINASE"/>
    <property type="match status" value="1"/>
</dbReference>
<dbReference type="AlphaFoldDB" id="A0A9Q1BA83"/>
<reference evidence="4" key="1">
    <citation type="submission" date="2021-10" db="EMBL/GenBank/DDBJ databases">
        <title>Tropical sea cucumber genome reveals ecological adaptation and Cuvierian tubules defense mechanism.</title>
        <authorList>
            <person name="Chen T."/>
        </authorList>
    </citation>
    <scope>NUCLEOTIDE SEQUENCE</scope>
    <source>
        <strain evidence="4">Nanhai2018</strain>
        <tissue evidence="4">Muscle</tissue>
    </source>
</reference>
<keyword evidence="2" id="KW-0378">Hydrolase</keyword>